<feature type="region of interest" description="Disordered" evidence="7">
    <location>
        <begin position="1"/>
        <end position="24"/>
    </location>
</feature>
<dbReference type="OrthoDB" id="442352at2759"/>
<feature type="transmembrane region" description="Helical" evidence="8">
    <location>
        <begin position="623"/>
        <end position="641"/>
    </location>
</feature>
<feature type="transmembrane region" description="Helical" evidence="8">
    <location>
        <begin position="505"/>
        <end position="523"/>
    </location>
</feature>
<dbReference type="PANTHER" id="PTHR43568:SF1">
    <property type="entry name" value="P PROTEIN"/>
    <property type="match status" value="1"/>
</dbReference>
<feature type="region of interest" description="Disordered" evidence="7">
    <location>
        <begin position="230"/>
        <end position="282"/>
    </location>
</feature>
<dbReference type="Pfam" id="PF03600">
    <property type="entry name" value="CitMHS"/>
    <property type="match status" value="1"/>
</dbReference>
<feature type="domain" description="B box-type" evidence="9">
    <location>
        <begin position="47"/>
        <end position="93"/>
    </location>
</feature>
<feature type="transmembrane region" description="Helical" evidence="8">
    <location>
        <begin position="463"/>
        <end position="493"/>
    </location>
</feature>
<keyword evidence="6" id="KW-0479">Metal-binding</keyword>
<dbReference type="InterPro" id="IPR004680">
    <property type="entry name" value="Cit_transptr-like_dom"/>
</dbReference>
<dbReference type="EMBL" id="CAJNNV010025149">
    <property type="protein sequence ID" value="CAE8612695.1"/>
    <property type="molecule type" value="Genomic_DNA"/>
</dbReference>
<evidence type="ECO:0000259" key="9">
    <source>
        <dbReference type="PROSITE" id="PS50119"/>
    </source>
</evidence>
<comment type="caution">
    <text evidence="10">The sequence shown here is derived from an EMBL/GenBank/DDBJ whole genome shotgun (WGS) entry which is preliminary data.</text>
</comment>
<feature type="transmembrane region" description="Helical" evidence="8">
    <location>
        <begin position="784"/>
        <end position="810"/>
    </location>
</feature>
<accession>A0A813FDZ6</accession>
<dbReference type="PANTHER" id="PTHR43568">
    <property type="entry name" value="P PROTEIN"/>
    <property type="match status" value="1"/>
</dbReference>
<feature type="transmembrane region" description="Helical" evidence="8">
    <location>
        <begin position="653"/>
        <end position="672"/>
    </location>
</feature>
<reference evidence="10" key="1">
    <citation type="submission" date="2021-02" db="EMBL/GenBank/DDBJ databases">
        <authorList>
            <person name="Dougan E. K."/>
            <person name="Rhodes N."/>
            <person name="Thang M."/>
            <person name="Chan C."/>
        </authorList>
    </citation>
    <scope>NUCLEOTIDE SEQUENCE</scope>
</reference>
<feature type="transmembrane region" description="Helical" evidence="8">
    <location>
        <begin position="429"/>
        <end position="451"/>
    </location>
</feature>
<dbReference type="CDD" id="cd01116">
    <property type="entry name" value="P_permease"/>
    <property type="match status" value="1"/>
</dbReference>
<dbReference type="AlphaFoldDB" id="A0A813FDZ6"/>
<dbReference type="Proteomes" id="UP000654075">
    <property type="component" value="Unassembled WGS sequence"/>
</dbReference>
<keyword evidence="2" id="KW-0813">Transport</keyword>
<evidence type="ECO:0000256" key="6">
    <source>
        <dbReference type="PROSITE-ProRule" id="PRU00024"/>
    </source>
</evidence>
<keyword evidence="5 8" id="KW-0472">Membrane</keyword>
<evidence type="ECO:0000256" key="8">
    <source>
        <dbReference type="SAM" id="Phobius"/>
    </source>
</evidence>
<keyword evidence="3 8" id="KW-0812">Transmembrane</keyword>
<evidence type="ECO:0000256" key="4">
    <source>
        <dbReference type="ARBA" id="ARBA00022989"/>
    </source>
</evidence>
<dbReference type="InterPro" id="IPR051475">
    <property type="entry name" value="Diverse_Ion_Transporter"/>
</dbReference>
<dbReference type="GO" id="GO:0055085">
    <property type="term" value="P:transmembrane transport"/>
    <property type="evidence" value="ECO:0007669"/>
    <property type="project" value="InterPro"/>
</dbReference>
<evidence type="ECO:0000256" key="1">
    <source>
        <dbReference type="ARBA" id="ARBA00004141"/>
    </source>
</evidence>
<feature type="transmembrane region" description="Helical" evidence="8">
    <location>
        <begin position="543"/>
        <end position="564"/>
    </location>
</feature>
<protein>
    <recommendedName>
        <fullName evidence="9">B box-type domain-containing protein</fullName>
    </recommendedName>
</protein>
<evidence type="ECO:0000256" key="5">
    <source>
        <dbReference type="ARBA" id="ARBA00023136"/>
    </source>
</evidence>
<dbReference type="GO" id="GO:0016020">
    <property type="term" value="C:membrane"/>
    <property type="evidence" value="ECO:0007669"/>
    <property type="project" value="UniProtKB-SubCell"/>
</dbReference>
<evidence type="ECO:0000256" key="3">
    <source>
        <dbReference type="ARBA" id="ARBA00022692"/>
    </source>
</evidence>
<dbReference type="InterPro" id="IPR000315">
    <property type="entry name" value="Znf_B-box"/>
</dbReference>
<name>A0A813FDZ6_POLGL</name>
<evidence type="ECO:0000313" key="10">
    <source>
        <dbReference type="EMBL" id="CAE8612695.1"/>
    </source>
</evidence>
<dbReference type="CDD" id="cd19757">
    <property type="entry name" value="Bbox1"/>
    <property type="match status" value="1"/>
</dbReference>
<feature type="compositionally biased region" description="Polar residues" evidence="7">
    <location>
        <begin position="251"/>
        <end position="262"/>
    </location>
</feature>
<feature type="transmembrane region" description="Helical" evidence="8">
    <location>
        <begin position="693"/>
        <end position="724"/>
    </location>
</feature>
<feature type="transmembrane region" description="Helical" evidence="8">
    <location>
        <begin position="739"/>
        <end position="763"/>
    </location>
</feature>
<evidence type="ECO:0000256" key="7">
    <source>
        <dbReference type="SAM" id="MobiDB-lite"/>
    </source>
</evidence>
<feature type="compositionally biased region" description="Basic and acidic residues" evidence="7">
    <location>
        <begin position="272"/>
        <end position="282"/>
    </location>
</feature>
<feature type="transmembrane region" description="Helical" evidence="8">
    <location>
        <begin position="130"/>
        <end position="149"/>
    </location>
</feature>
<organism evidence="10 11">
    <name type="scientific">Polarella glacialis</name>
    <name type="common">Dinoflagellate</name>
    <dbReference type="NCBI Taxonomy" id="89957"/>
    <lineage>
        <taxon>Eukaryota</taxon>
        <taxon>Sar</taxon>
        <taxon>Alveolata</taxon>
        <taxon>Dinophyceae</taxon>
        <taxon>Suessiales</taxon>
        <taxon>Suessiaceae</taxon>
        <taxon>Polarella</taxon>
    </lineage>
</organism>
<keyword evidence="4 8" id="KW-1133">Transmembrane helix</keyword>
<keyword evidence="11" id="KW-1185">Reference proteome</keyword>
<feature type="transmembrane region" description="Helical" evidence="8">
    <location>
        <begin position="368"/>
        <end position="385"/>
    </location>
</feature>
<feature type="compositionally biased region" description="Low complexity" evidence="7">
    <location>
        <begin position="230"/>
        <end position="243"/>
    </location>
</feature>
<feature type="transmembrane region" description="Helical" evidence="8">
    <location>
        <begin position="392"/>
        <end position="409"/>
    </location>
</feature>
<dbReference type="PROSITE" id="PS50119">
    <property type="entry name" value="ZF_BBOX"/>
    <property type="match status" value="1"/>
</dbReference>
<sequence length="815" mass="89538">MDSSCTSCMPGGRKKKAKKQPAQAQVIGVEDVSVDMKGGQYQHFSGDHGPLCSVCSDLAATRECKNCSSLMCAECDQMVHSKGVMKKHDVVDFHPPKADTASHAPSAASHKLSHSEEVRNYLTRDDKIKAGIVAFISFVVIIAMCIWSSEGLMDEHKMVHAIGTMTRPGHMHGTLYSTPADVVLHGTQNEYWEVRLIAMSTKDYSVAAHRRLSMSERVLRSLRRSSLSTRTSRFLQSDAAADPHAADPHSTDNQTTNHSNASDHAALPPHAESADHSELSHADAHAVGHKTIVGNLTYTLVADGVEFFTKTIQIANNEEYEEFQGVDLADAAANAKGTYRVIVTSQRSDGQESAFVLQVVQMGGSGKYREVIGAIIFVITFIGIISEKIHRVYSAMLGSAAAICTVSAIQETVHLSTVTSMVDFGTLMLLFSMMILMRMLQETGFFNWFAVKVVRGSKQNPKILFFAMTNICGFLSMFLDNVTCVLLFGPLTYSLSRQMQLHPRPIYLSMAICATIGGTGTLIGDPPNIVIASKMKIGFETFLFYNFPIIAFCCLPLASVYLYWRFKDSIVKDPENPVVLDLDQLDKENEITDMPKFVQLMGILAAVFVALLLSPVHKIEPSWFTVMAMWGAAILFRPHNIHHYLEAVEWDTLFFFALLFVLVESLSELGVIKMLGTTVADLIMSFPEESRTVMGIIIILWVAAFGSAFLESLPFTTTIVYILLDMQQQSTPGLDPEVLVWPLSCGACIGGIGSIMGSSANLVSMAVSNRQAQTEDEKIQGVDFLKYGLPTMIMLISIVMCWQLLIFVAIGAPPN</sequence>
<evidence type="ECO:0000313" key="11">
    <source>
        <dbReference type="Proteomes" id="UP000654075"/>
    </source>
</evidence>
<comment type="subcellular location">
    <subcellularLocation>
        <location evidence="1">Membrane</location>
        <topology evidence="1">Multi-pass membrane protein</topology>
    </subcellularLocation>
</comment>
<evidence type="ECO:0000256" key="2">
    <source>
        <dbReference type="ARBA" id="ARBA00022448"/>
    </source>
</evidence>
<gene>
    <name evidence="10" type="ORF">PGLA1383_LOCUS30482</name>
</gene>
<keyword evidence="6" id="KW-0863">Zinc-finger</keyword>
<dbReference type="GO" id="GO:0008270">
    <property type="term" value="F:zinc ion binding"/>
    <property type="evidence" value="ECO:0007669"/>
    <property type="project" value="UniProtKB-KW"/>
</dbReference>
<keyword evidence="6" id="KW-0862">Zinc</keyword>
<feature type="transmembrane region" description="Helical" evidence="8">
    <location>
        <begin position="597"/>
        <end position="616"/>
    </location>
</feature>
<proteinExistence type="predicted"/>